<evidence type="ECO:0000313" key="2">
    <source>
        <dbReference type="EMBL" id="EJT74796.1"/>
    </source>
</evidence>
<name>J3P548_GAET3</name>
<dbReference type="Proteomes" id="UP000006039">
    <property type="component" value="Unassembled WGS sequence"/>
</dbReference>
<proteinExistence type="predicted"/>
<dbReference type="EMBL" id="GL385398">
    <property type="protein sequence ID" value="EJT74796.1"/>
    <property type="molecule type" value="Genomic_DNA"/>
</dbReference>
<reference evidence="3" key="4">
    <citation type="journal article" date="2015" name="G3 (Bethesda)">
        <title>Genome sequences of three phytopathogenic species of the Magnaporthaceae family of fungi.</title>
        <authorList>
            <person name="Okagaki L.H."/>
            <person name="Nunes C.C."/>
            <person name="Sailsbery J."/>
            <person name="Clay B."/>
            <person name="Brown D."/>
            <person name="John T."/>
            <person name="Oh Y."/>
            <person name="Young N."/>
            <person name="Fitzgerald M."/>
            <person name="Haas B.J."/>
            <person name="Zeng Q."/>
            <person name="Young S."/>
            <person name="Adiconis X."/>
            <person name="Fan L."/>
            <person name="Levin J.Z."/>
            <person name="Mitchell T.K."/>
            <person name="Okubara P.A."/>
            <person name="Farman M.L."/>
            <person name="Kohn L.M."/>
            <person name="Birren B."/>
            <person name="Ma L.-J."/>
            <person name="Dean R.A."/>
        </authorList>
    </citation>
    <scope>NUCLEOTIDE SEQUENCE</scope>
    <source>
        <strain evidence="3">R3-111a-1</strain>
    </source>
</reference>
<accession>J3P548</accession>
<keyword evidence="4" id="KW-1185">Reference proteome</keyword>
<reference evidence="3" key="5">
    <citation type="submission" date="2018-04" db="UniProtKB">
        <authorList>
            <consortium name="EnsemblFungi"/>
        </authorList>
    </citation>
    <scope>IDENTIFICATION</scope>
    <source>
        <strain evidence="3">R3-111a-1</strain>
    </source>
</reference>
<organism evidence="2">
    <name type="scientific">Gaeumannomyces tritici (strain R3-111a-1)</name>
    <name type="common">Wheat and barley take-all root rot fungus</name>
    <name type="synonym">Gaeumannomyces graminis var. tritici</name>
    <dbReference type="NCBI Taxonomy" id="644352"/>
    <lineage>
        <taxon>Eukaryota</taxon>
        <taxon>Fungi</taxon>
        <taxon>Dikarya</taxon>
        <taxon>Ascomycota</taxon>
        <taxon>Pezizomycotina</taxon>
        <taxon>Sordariomycetes</taxon>
        <taxon>Sordariomycetidae</taxon>
        <taxon>Magnaporthales</taxon>
        <taxon>Magnaporthaceae</taxon>
        <taxon>Gaeumannomyces</taxon>
    </lineage>
</organism>
<evidence type="ECO:0000313" key="3">
    <source>
        <dbReference type="EnsemblFungi" id="EJT74796"/>
    </source>
</evidence>
<sequence length="165" mass="18223">MPMPSDDEPGKRPSSLRPGVSNVAHHDAYIGDGTGCDATEEGLGGVRCRCCFGLAIEKGRLHRLGMLGRAMTTLRYAYTLPYDNRIASLNDFDETRGILMPWSAVAANGQHRPSTAGRRALYRRSRRWTQLRGCLDTTAKLTEMAMCITSEPARPPSEQQAQQLQ</sequence>
<evidence type="ECO:0000256" key="1">
    <source>
        <dbReference type="SAM" id="MobiDB-lite"/>
    </source>
</evidence>
<evidence type="ECO:0000313" key="4">
    <source>
        <dbReference type="Proteomes" id="UP000006039"/>
    </source>
</evidence>
<dbReference type="HOGENOM" id="CLU_1610849_0_0_1"/>
<protein>
    <submittedName>
        <fullName evidence="2 3">Uncharacterized protein</fullName>
    </submittedName>
</protein>
<feature type="region of interest" description="Disordered" evidence="1">
    <location>
        <begin position="1"/>
        <end position="21"/>
    </location>
</feature>
<reference evidence="4" key="1">
    <citation type="submission" date="2010-07" db="EMBL/GenBank/DDBJ databases">
        <title>The genome sequence of Gaeumannomyces graminis var. tritici strain R3-111a-1.</title>
        <authorList>
            <consortium name="The Broad Institute Genome Sequencing Platform"/>
            <person name="Ma L.-J."/>
            <person name="Dead R."/>
            <person name="Young S."/>
            <person name="Zeng Q."/>
            <person name="Koehrsen M."/>
            <person name="Alvarado L."/>
            <person name="Berlin A."/>
            <person name="Chapman S.B."/>
            <person name="Chen Z."/>
            <person name="Freedman E."/>
            <person name="Gellesch M."/>
            <person name="Goldberg J."/>
            <person name="Griggs A."/>
            <person name="Gujja S."/>
            <person name="Heilman E.R."/>
            <person name="Heiman D."/>
            <person name="Hepburn T."/>
            <person name="Howarth C."/>
            <person name="Jen D."/>
            <person name="Larson L."/>
            <person name="Mehta T."/>
            <person name="Neiman D."/>
            <person name="Pearson M."/>
            <person name="Roberts A."/>
            <person name="Saif S."/>
            <person name="Shea T."/>
            <person name="Shenoy N."/>
            <person name="Sisk P."/>
            <person name="Stolte C."/>
            <person name="Sykes S."/>
            <person name="Walk T."/>
            <person name="White J."/>
            <person name="Yandava C."/>
            <person name="Haas B."/>
            <person name="Nusbaum C."/>
            <person name="Birren B."/>
        </authorList>
    </citation>
    <scope>NUCLEOTIDE SEQUENCE [LARGE SCALE GENOMIC DNA]</scope>
    <source>
        <strain evidence="4">R3-111a-1</strain>
    </source>
</reference>
<dbReference type="EnsemblFungi" id="EJT74796">
    <property type="protein sequence ID" value="EJT74796"/>
    <property type="gene ID" value="GGTG_08634"/>
</dbReference>
<dbReference type="RefSeq" id="XP_009224740.1">
    <property type="nucleotide sequence ID" value="XM_009226476.1"/>
</dbReference>
<gene>
    <name evidence="3" type="primary">20349092</name>
    <name evidence="2" type="ORF">GGTG_08634</name>
</gene>
<reference evidence="2" key="3">
    <citation type="submission" date="2010-09" db="EMBL/GenBank/DDBJ databases">
        <title>Annotation of Gaeumannomyces graminis var. tritici R3-111a-1.</title>
        <authorList>
            <consortium name="The Broad Institute Genome Sequencing Platform"/>
            <person name="Ma L.-J."/>
            <person name="Dead R."/>
            <person name="Young S.K."/>
            <person name="Zeng Q."/>
            <person name="Gargeya S."/>
            <person name="Fitzgerald M."/>
            <person name="Haas B."/>
            <person name="Abouelleil A."/>
            <person name="Alvarado L."/>
            <person name="Arachchi H.M."/>
            <person name="Berlin A."/>
            <person name="Brown A."/>
            <person name="Chapman S.B."/>
            <person name="Chen Z."/>
            <person name="Dunbar C."/>
            <person name="Freedman E."/>
            <person name="Gearin G."/>
            <person name="Gellesch M."/>
            <person name="Goldberg J."/>
            <person name="Griggs A."/>
            <person name="Gujja S."/>
            <person name="Heiman D."/>
            <person name="Howarth C."/>
            <person name="Larson L."/>
            <person name="Lui A."/>
            <person name="MacDonald P.J.P."/>
            <person name="Mehta T."/>
            <person name="Montmayeur A."/>
            <person name="Murphy C."/>
            <person name="Neiman D."/>
            <person name="Pearson M."/>
            <person name="Priest M."/>
            <person name="Roberts A."/>
            <person name="Saif S."/>
            <person name="Shea T."/>
            <person name="Shenoy N."/>
            <person name="Sisk P."/>
            <person name="Stolte C."/>
            <person name="Sykes S."/>
            <person name="Yandava C."/>
            <person name="Wortman J."/>
            <person name="Nusbaum C."/>
            <person name="Birren B."/>
        </authorList>
    </citation>
    <scope>NUCLEOTIDE SEQUENCE</scope>
    <source>
        <strain evidence="2">R3-111a-1</strain>
    </source>
</reference>
<dbReference type="AlphaFoldDB" id="J3P548"/>
<reference evidence="2" key="2">
    <citation type="submission" date="2010-07" db="EMBL/GenBank/DDBJ databases">
        <authorList>
            <consortium name="The Broad Institute Genome Sequencing Platform"/>
            <consortium name="Broad Institute Genome Sequencing Center for Infectious Disease"/>
            <person name="Ma L.-J."/>
            <person name="Dead R."/>
            <person name="Young S."/>
            <person name="Zeng Q."/>
            <person name="Koehrsen M."/>
            <person name="Alvarado L."/>
            <person name="Berlin A."/>
            <person name="Chapman S.B."/>
            <person name="Chen Z."/>
            <person name="Freedman E."/>
            <person name="Gellesch M."/>
            <person name="Goldberg J."/>
            <person name="Griggs A."/>
            <person name="Gujja S."/>
            <person name="Heilman E.R."/>
            <person name="Heiman D."/>
            <person name="Hepburn T."/>
            <person name="Howarth C."/>
            <person name="Jen D."/>
            <person name="Larson L."/>
            <person name="Mehta T."/>
            <person name="Neiman D."/>
            <person name="Pearson M."/>
            <person name="Roberts A."/>
            <person name="Saif S."/>
            <person name="Shea T."/>
            <person name="Shenoy N."/>
            <person name="Sisk P."/>
            <person name="Stolte C."/>
            <person name="Sykes S."/>
            <person name="Walk T."/>
            <person name="White J."/>
            <person name="Yandava C."/>
            <person name="Haas B."/>
            <person name="Nusbaum C."/>
            <person name="Birren B."/>
        </authorList>
    </citation>
    <scope>NUCLEOTIDE SEQUENCE</scope>
    <source>
        <strain evidence="2">R3-111a-1</strain>
    </source>
</reference>
<dbReference type="VEuPathDB" id="FungiDB:GGTG_08634"/>
<dbReference type="GeneID" id="20349092"/>